<dbReference type="SUPFAM" id="SSF54631">
    <property type="entry name" value="CBS-domain pair"/>
    <property type="match status" value="1"/>
</dbReference>
<accession>A0ABM9N7P0</accession>
<keyword evidence="3 9" id="KW-0813">Transport</keyword>
<dbReference type="InterPro" id="IPR038076">
    <property type="entry name" value="MgtE_N_sf"/>
</dbReference>
<feature type="transmembrane region" description="Helical" evidence="9">
    <location>
        <begin position="369"/>
        <end position="391"/>
    </location>
</feature>
<dbReference type="PROSITE" id="PS51371">
    <property type="entry name" value="CBS"/>
    <property type="match status" value="1"/>
</dbReference>
<reference evidence="11 12" key="1">
    <citation type="submission" date="2024-01" db="EMBL/GenBank/DDBJ databases">
        <authorList>
            <person name="Kunselman E."/>
        </authorList>
    </citation>
    <scope>NUCLEOTIDE SEQUENCE [LARGE SCALE GENOMIC DNA]</scope>
    <source>
        <strain evidence="11">2 abalone samples</strain>
    </source>
</reference>
<feature type="transmembrane region" description="Helical" evidence="9">
    <location>
        <begin position="295"/>
        <end position="315"/>
    </location>
</feature>
<protein>
    <recommendedName>
        <fullName evidence="9">Magnesium transporter MgtE</fullName>
    </recommendedName>
</protein>
<feature type="domain" description="CBS" evidence="10">
    <location>
        <begin position="214"/>
        <end position="272"/>
    </location>
</feature>
<dbReference type="Pfam" id="PF03448">
    <property type="entry name" value="MgtE_N"/>
    <property type="match status" value="1"/>
</dbReference>
<keyword evidence="9" id="KW-0479">Metal-binding</keyword>
<keyword evidence="8" id="KW-0129">CBS domain</keyword>
<dbReference type="Gene3D" id="1.25.60.10">
    <property type="entry name" value="MgtE N-terminal domain-like"/>
    <property type="match status" value="1"/>
</dbReference>
<evidence type="ECO:0000256" key="5">
    <source>
        <dbReference type="ARBA" id="ARBA00022842"/>
    </source>
</evidence>
<dbReference type="SMART" id="SM00924">
    <property type="entry name" value="MgtE_N"/>
    <property type="match status" value="1"/>
</dbReference>
<dbReference type="Proteomes" id="UP001314181">
    <property type="component" value="Unassembled WGS sequence"/>
</dbReference>
<feature type="transmembrane region" description="Helical" evidence="9">
    <location>
        <begin position="434"/>
        <end position="458"/>
    </location>
</feature>
<dbReference type="InterPro" id="IPR046342">
    <property type="entry name" value="CBS_dom_sf"/>
</dbReference>
<dbReference type="InterPro" id="IPR036739">
    <property type="entry name" value="SLC41_membr_dom_sf"/>
</dbReference>
<dbReference type="RefSeq" id="WP_338363717.1">
    <property type="nucleotide sequence ID" value="NZ_CAWVOK010000012.1"/>
</dbReference>
<name>A0ABM9N7P0_9RICK</name>
<comment type="caution">
    <text evidence="11">The sequence shown here is derived from an EMBL/GenBank/DDBJ whole genome shotgun (WGS) entry which is preliminary data.</text>
</comment>
<proteinExistence type="inferred from homology"/>
<dbReference type="InterPro" id="IPR006668">
    <property type="entry name" value="Mg_transptr_MgtE_intracell_dom"/>
</dbReference>
<organism evidence="11 12">
    <name type="scientific">Candidatus Xenohaliotis californiensis</name>
    <dbReference type="NCBI Taxonomy" id="84677"/>
    <lineage>
        <taxon>Bacteria</taxon>
        <taxon>Pseudomonadati</taxon>
        <taxon>Pseudomonadota</taxon>
        <taxon>Alphaproteobacteria</taxon>
        <taxon>Rickettsiales</taxon>
        <taxon>Anaplasmataceae</taxon>
        <taxon>Candidatus Xenohaliotis</taxon>
    </lineage>
</organism>
<evidence type="ECO:0000256" key="6">
    <source>
        <dbReference type="ARBA" id="ARBA00022989"/>
    </source>
</evidence>
<evidence type="ECO:0000256" key="4">
    <source>
        <dbReference type="ARBA" id="ARBA00022692"/>
    </source>
</evidence>
<dbReference type="InterPro" id="IPR000644">
    <property type="entry name" value="CBS_dom"/>
</dbReference>
<dbReference type="Pfam" id="PF01769">
    <property type="entry name" value="MgtE"/>
    <property type="match status" value="1"/>
</dbReference>
<comment type="function">
    <text evidence="9">Acts as a magnesium transporter.</text>
</comment>
<evidence type="ECO:0000256" key="9">
    <source>
        <dbReference type="RuleBase" id="RU362011"/>
    </source>
</evidence>
<evidence type="ECO:0000313" key="11">
    <source>
        <dbReference type="EMBL" id="CAK8162623.1"/>
    </source>
</evidence>
<dbReference type="InterPro" id="IPR006667">
    <property type="entry name" value="SLC41_membr_dom"/>
</dbReference>
<evidence type="ECO:0000256" key="7">
    <source>
        <dbReference type="ARBA" id="ARBA00023136"/>
    </source>
</evidence>
<evidence type="ECO:0000259" key="10">
    <source>
        <dbReference type="PROSITE" id="PS51371"/>
    </source>
</evidence>
<comment type="subcellular location">
    <subcellularLocation>
        <location evidence="9">Cell membrane</location>
        <topology evidence="9">Multi-pass membrane protein</topology>
    </subcellularLocation>
    <subcellularLocation>
        <location evidence="1">Membrane</location>
        <topology evidence="1">Multi-pass membrane protein</topology>
    </subcellularLocation>
</comment>
<keyword evidence="12" id="KW-1185">Reference proteome</keyword>
<dbReference type="SMART" id="SM00116">
    <property type="entry name" value="CBS"/>
    <property type="match status" value="1"/>
</dbReference>
<keyword evidence="4 9" id="KW-0812">Transmembrane</keyword>
<comment type="subunit">
    <text evidence="9">Homodimer.</text>
</comment>
<keyword evidence="6 9" id="KW-1133">Transmembrane helix</keyword>
<comment type="similarity">
    <text evidence="2 9">Belongs to the SLC41A transporter family.</text>
</comment>
<dbReference type="Gene3D" id="1.10.357.20">
    <property type="entry name" value="SLC41 divalent cation transporters, integral membrane domain"/>
    <property type="match status" value="1"/>
</dbReference>
<evidence type="ECO:0000256" key="8">
    <source>
        <dbReference type="PROSITE-ProRule" id="PRU00703"/>
    </source>
</evidence>
<dbReference type="SUPFAM" id="SSF161093">
    <property type="entry name" value="MgtE membrane domain-like"/>
    <property type="match status" value="1"/>
</dbReference>
<dbReference type="CDD" id="cd04606">
    <property type="entry name" value="CBS_pair_Mg_transporter"/>
    <property type="match status" value="1"/>
</dbReference>
<dbReference type="EMBL" id="CAWVOK010000012">
    <property type="protein sequence ID" value="CAK8162623.1"/>
    <property type="molecule type" value="Genomic_DNA"/>
</dbReference>
<dbReference type="SUPFAM" id="SSF158791">
    <property type="entry name" value="MgtE N-terminal domain-like"/>
    <property type="match status" value="1"/>
</dbReference>
<dbReference type="Pfam" id="PF00571">
    <property type="entry name" value="CBS"/>
    <property type="match status" value="1"/>
</dbReference>
<sequence length="459" mass="50998">MTVDIKKIREHHRYEIDPLINEALADALDERNDTAAVSIVSKLEVTDIVDFLKTASTEQREHFVKLYDSDLDPQVLLNMDDALLNSIVEMLGSRNTAKIISGLCYDDIVYIMRTIDDDVREHVTLLLPNAVARMLHFVWSYPKESAGRLIQKDVLAVFYEWSIETALQFLGKRYSLVEDLLQVFVVDGNGCPIGSIPTARLFFSDPKTSIVNIMSKNIKVIRPDMDQEEVAYIFHKHGLISAPVVGKNGEMLGYIALDDVVEVMNTEIEQDIFYLGGISENDMHSTAIQTAKSRFPWLFMNVVMATVTSLVIGFFDGTIEKIVILAVLMPIIASTGGNAGIQSVTVIIRGLVKREITRINLWRVIIKEVFSSLISGCSMALSAFFVLMLLFNNLGISVVFAISIMLVFMFSSLLGTMVPLLLNLFKVDPAIASSIIVTTCTDIASYSIFLGLATVFLAS</sequence>
<feature type="transmembrane region" description="Helical" evidence="9">
    <location>
        <begin position="397"/>
        <end position="422"/>
    </location>
</feature>
<dbReference type="PANTHER" id="PTHR43773:SF1">
    <property type="entry name" value="MAGNESIUM TRANSPORTER MGTE"/>
    <property type="match status" value="1"/>
</dbReference>
<dbReference type="InterPro" id="IPR006669">
    <property type="entry name" value="MgtE_transporter"/>
</dbReference>
<dbReference type="PANTHER" id="PTHR43773">
    <property type="entry name" value="MAGNESIUM TRANSPORTER MGTE"/>
    <property type="match status" value="1"/>
</dbReference>
<evidence type="ECO:0000256" key="2">
    <source>
        <dbReference type="ARBA" id="ARBA00009749"/>
    </source>
</evidence>
<keyword evidence="7 9" id="KW-0472">Membrane</keyword>
<feature type="transmembrane region" description="Helical" evidence="9">
    <location>
        <begin position="321"/>
        <end position="348"/>
    </location>
</feature>
<dbReference type="Gene3D" id="3.10.580.10">
    <property type="entry name" value="CBS-domain"/>
    <property type="match status" value="1"/>
</dbReference>
<evidence type="ECO:0000256" key="1">
    <source>
        <dbReference type="ARBA" id="ARBA00004141"/>
    </source>
</evidence>
<evidence type="ECO:0000313" key="12">
    <source>
        <dbReference type="Proteomes" id="UP001314181"/>
    </source>
</evidence>
<evidence type="ECO:0000256" key="3">
    <source>
        <dbReference type="ARBA" id="ARBA00022448"/>
    </source>
</evidence>
<keyword evidence="5 9" id="KW-0460">Magnesium</keyword>
<keyword evidence="9" id="KW-1003">Cell membrane</keyword>
<gene>
    <name evidence="11" type="ORF">CAXC1_200003</name>
</gene>
<dbReference type="NCBIfam" id="TIGR00400">
    <property type="entry name" value="mgtE"/>
    <property type="match status" value="1"/>
</dbReference>